<feature type="coiled-coil region" evidence="8">
    <location>
        <begin position="348"/>
        <end position="410"/>
    </location>
</feature>
<keyword evidence="2 8" id="KW-0812">Transmembrane</keyword>
<proteinExistence type="inferred from homology"/>
<keyword evidence="8" id="KW-1003">Cell membrane</keyword>
<dbReference type="HAMAP" id="MF_00728">
    <property type="entry name" value="EzrA"/>
    <property type="match status" value="1"/>
</dbReference>
<organism evidence="9 10">
    <name type="scientific">Robertmurraya beringensis</name>
    <dbReference type="NCBI Taxonomy" id="641660"/>
    <lineage>
        <taxon>Bacteria</taxon>
        <taxon>Bacillati</taxon>
        <taxon>Bacillota</taxon>
        <taxon>Bacilli</taxon>
        <taxon>Bacillales</taxon>
        <taxon>Bacillaceae</taxon>
        <taxon>Robertmurraya</taxon>
    </lineage>
</organism>
<keyword evidence="10" id="KW-1185">Reference proteome</keyword>
<dbReference type="InterPro" id="IPR010379">
    <property type="entry name" value="EzrA"/>
</dbReference>
<dbReference type="EMBL" id="JBHLUU010000015">
    <property type="protein sequence ID" value="MFC0474147.1"/>
    <property type="molecule type" value="Genomic_DNA"/>
</dbReference>
<accession>A0ABV6KLF1</accession>
<comment type="function">
    <text evidence="8">Negative regulator of FtsZ ring formation; modulates the frequency and position of FtsZ ring formation. Inhibits FtsZ ring formation at polar sites. Interacts either with FtsZ or with one of its binding partners to promote depolymerization.</text>
</comment>
<dbReference type="RefSeq" id="WP_160546987.1">
    <property type="nucleotide sequence ID" value="NZ_JBHLUU010000015.1"/>
</dbReference>
<protein>
    <recommendedName>
        <fullName evidence="8">Septation ring formation regulator EzrA</fullName>
    </recommendedName>
</protein>
<reference evidence="9 10" key="1">
    <citation type="submission" date="2024-09" db="EMBL/GenBank/DDBJ databases">
        <authorList>
            <person name="Sun Q."/>
            <person name="Mori K."/>
        </authorList>
    </citation>
    <scope>NUCLEOTIDE SEQUENCE [LARGE SCALE GENOMIC DNA]</scope>
    <source>
        <strain evidence="9 10">CGMCC 1.9126</strain>
    </source>
</reference>
<keyword evidence="4 8" id="KW-0175">Coiled coil</keyword>
<evidence type="ECO:0000313" key="10">
    <source>
        <dbReference type="Proteomes" id="UP001589738"/>
    </source>
</evidence>
<evidence type="ECO:0000256" key="8">
    <source>
        <dbReference type="HAMAP-Rule" id="MF_00728"/>
    </source>
</evidence>
<sequence length="563" mass="66091">MEYIIGGLVLLLALYVIGYMMKKKLYKEIDRLENWKIDITNRPVLDEMSKVKQLNMTGETEELFENWRNDWDDIVTSQLPEVEEYLFDAEEYIDRYRFNKAKQVQRAIDSHLRDTEDKIQQLLDEINELVGSEEKNRIEMEELKEVYRERRKTLLAHRHNFGRAEAKLEVLLDEIVACFTNFEERTENGDYLQAREVVLLIQSKTDELSKKMDAIPNLLIECQSSIPSEIENLRDGFREMQNQGYPLEHLHFEEELEKLHSEVNECLELIEQTDIDELQKKIDDVKDKMEVIYDQLEQEVNAKRFVIENEDPTRSMLFAVKEENNVLKFEVQEVQQSYHLEESEVEGQVQFEKKLAQLMKRFEVLEHKIVADETALTILKDELAEFKLELEKLDLEQKEYAEKLQTLRKDEIAARETVVELSKKIADCIRLVNKSNIPGLPEEYRYLLEDARESISNVKTKLEEKPLNIPTVQKYLEVAVMTVDKVYDHTSQLIETVLLSEKVIQYGNRYRSSYPAVQKALVDAELAFRSYDYQAALEVAATSIEEVEPGALKRIEALLQETV</sequence>
<dbReference type="NCBIfam" id="NF003413">
    <property type="entry name" value="PRK04778.1-7"/>
    <property type="match status" value="1"/>
</dbReference>
<gene>
    <name evidence="8 9" type="primary">ezrA</name>
    <name evidence="9" type="ORF">ACFFHF_02410</name>
</gene>
<keyword evidence="3 8" id="KW-1133">Transmembrane helix</keyword>
<evidence type="ECO:0000256" key="6">
    <source>
        <dbReference type="ARBA" id="ARBA00023210"/>
    </source>
</evidence>
<keyword evidence="7 8" id="KW-0131">Cell cycle</keyword>
<comment type="subcellular location">
    <subcellularLocation>
        <location evidence="8">Cell membrane</location>
        <topology evidence="8">Single-pass membrane protein</topology>
    </subcellularLocation>
    <text evidence="8">Colocalized with FtsZ to the nascent septal site.</text>
</comment>
<evidence type="ECO:0000256" key="2">
    <source>
        <dbReference type="ARBA" id="ARBA00022692"/>
    </source>
</evidence>
<comment type="caution">
    <text evidence="9">The sequence shown here is derived from an EMBL/GenBank/DDBJ whole genome shotgun (WGS) entry which is preliminary data.</text>
</comment>
<feature type="topological domain" description="Extracellular" evidence="8">
    <location>
        <begin position="1"/>
        <end position="2"/>
    </location>
</feature>
<keyword evidence="1 8" id="KW-0132">Cell division</keyword>
<evidence type="ECO:0000256" key="3">
    <source>
        <dbReference type="ARBA" id="ARBA00022989"/>
    </source>
</evidence>
<keyword evidence="6 8" id="KW-0717">Septation</keyword>
<name>A0ABV6KLF1_9BACI</name>
<evidence type="ECO:0000256" key="7">
    <source>
        <dbReference type="ARBA" id="ARBA00023306"/>
    </source>
</evidence>
<dbReference type="Pfam" id="PF06160">
    <property type="entry name" value="EzrA"/>
    <property type="match status" value="1"/>
</dbReference>
<evidence type="ECO:0000256" key="4">
    <source>
        <dbReference type="ARBA" id="ARBA00023054"/>
    </source>
</evidence>
<dbReference type="Proteomes" id="UP001589738">
    <property type="component" value="Unassembled WGS sequence"/>
</dbReference>
<evidence type="ECO:0000256" key="5">
    <source>
        <dbReference type="ARBA" id="ARBA00023136"/>
    </source>
</evidence>
<feature type="topological domain" description="Cytoplasmic" evidence="8">
    <location>
        <begin position="22"/>
        <end position="563"/>
    </location>
</feature>
<evidence type="ECO:0000313" key="9">
    <source>
        <dbReference type="EMBL" id="MFC0474147.1"/>
    </source>
</evidence>
<comment type="similarity">
    <text evidence="8">Belongs to the EzrA family.</text>
</comment>
<evidence type="ECO:0000256" key="1">
    <source>
        <dbReference type="ARBA" id="ARBA00022618"/>
    </source>
</evidence>
<keyword evidence="5 8" id="KW-0472">Membrane</keyword>